<gene>
    <name evidence="2" type="ORF">FHP25_09250</name>
</gene>
<dbReference type="InterPro" id="IPR050509">
    <property type="entry name" value="CoA-transferase_III"/>
</dbReference>
<dbReference type="SUPFAM" id="SSF89796">
    <property type="entry name" value="CoA-transferase family III (CaiB/BaiF)"/>
    <property type="match status" value="1"/>
</dbReference>
<evidence type="ECO:0000256" key="1">
    <source>
        <dbReference type="ARBA" id="ARBA00022679"/>
    </source>
</evidence>
<dbReference type="RefSeq" id="WP_147846647.1">
    <property type="nucleotide sequence ID" value="NZ_VDUZ01000008.1"/>
</dbReference>
<organism evidence="2 3">
    <name type="scientific">Vineibacter terrae</name>
    <dbReference type="NCBI Taxonomy" id="2586908"/>
    <lineage>
        <taxon>Bacteria</taxon>
        <taxon>Pseudomonadati</taxon>
        <taxon>Pseudomonadota</taxon>
        <taxon>Alphaproteobacteria</taxon>
        <taxon>Hyphomicrobiales</taxon>
        <taxon>Vineibacter</taxon>
    </lineage>
</organism>
<dbReference type="Gene3D" id="3.30.1540.10">
    <property type="entry name" value="formyl-coa transferase, domain 3"/>
    <property type="match status" value="1"/>
</dbReference>
<dbReference type="PANTHER" id="PTHR48228">
    <property type="entry name" value="SUCCINYL-COA--D-CITRAMALATE COA-TRANSFERASE"/>
    <property type="match status" value="1"/>
</dbReference>
<keyword evidence="1 2" id="KW-0808">Transferase</keyword>
<proteinExistence type="predicted"/>
<dbReference type="InterPro" id="IPR044855">
    <property type="entry name" value="CoA-Trfase_III_dom3_sf"/>
</dbReference>
<reference evidence="2 3" key="1">
    <citation type="submission" date="2019-06" db="EMBL/GenBank/DDBJ databases">
        <title>New taxonomy in bacterial strain CC-CFT640, isolated from vineyard.</title>
        <authorList>
            <person name="Lin S.-Y."/>
            <person name="Tsai C.-F."/>
            <person name="Young C.-C."/>
        </authorList>
    </citation>
    <scope>NUCLEOTIDE SEQUENCE [LARGE SCALE GENOMIC DNA]</scope>
    <source>
        <strain evidence="2 3">CC-CFT640</strain>
    </source>
</reference>
<comment type="caution">
    <text evidence="2">The sequence shown here is derived from an EMBL/GenBank/DDBJ whole genome shotgun (WGS) entry which is preliminary data.</text>
</comment>
<dbReference type="Pfam" id="PF02515">
    <property type="entry name" value="CoA_transf_3"/>
    <property type="match status" value="1"/>
</dbReference>
<name>A0A5C8PQX1_9HYPH</name>
<sequence length="395" mass="42364">MSGPLDGLRVIDAASLFAGPVIASLLGDFGADVIKVEHPGGDALRKTGYQKDGVPLWWKVVARNKRCITLDLKKGGDIFKKLVAGADVVIENFRPGTLEKWGLGWDVLSAINPRLVMVRVTGFGQTGPYSSKPGFGTLAEAMSGFAHITGTPDGPPTLPPFGLADGIAAHYGTFATMFALYERDAKGSGKGQFIDLSLYEPIFALLGYQPTLFDQLGVIQGRTGNRSVNNAPRNAYQTREGRWVALSAAAPSIVERVLTLTGGPAAAADPRFRTARGRVEHVEEIDAIVGGWIGRHTLAEVLQAFEAYEGAIAPVYDVAQIFEDPQYAARCDVIDVPDEELGTVKMQNAFPFMSRTPGRVRHAGPRLGAHNADILVRELGLTEAELGDLKSRGVI</sequence>
<dbReference type="Gene3D" id="3.40.50.10540">
    <property type="entry name" value="Crotonobetainyl-coa:carnitine coa-transferase, domain 1"/>
    <property type="match status" value="1"/>
</dbReference>
<evidence type="ECO:0000313" key="3">
    <source>
        <dbReference type="Proteomes" id="UP000321638"/>
    </source>
</evidence>
<evidence type="ECO:0000313" key="2">
    <source>
        <dbReference type="EMBL" id="TXL77607.1"/>
    </source>
</evidence>
<dbReference type="OrthoDB" id="9781472at2"/>
<dbReference type="InterPro" id="IPR023606">
    <property type="entry name" value="CoA-Trfase_III_dom_1_sf"/>
</dbReference>
<dbReference type="AlphaFoldDB" id="A0A5C8PQX1"/>
<dbReference type="PANTHER" id="PTHR48228:SF6">
    <property type="entry name" value="L-CARNITINE COA-TRANSFERASE"/>
    <property type="match status" value="1"/>
</dbReference>
<protein>
    <submittedName>
        <fullName evidence="2">CoA transferase</fullName>
    </submittedName>
</protein>
<dbReference type="GO" id="GO:0016740">
    <property type="term" value="F:transferase activity"/>
    <property type="evidence" value="ECO:0007669"/>
    <property type="project" value="UniProtKB-KW"/>
</dbReference>
<dbReference type="EMBL" id="VDUZ01000008">
    <property type="protein sequence ID" value="TXL77607.1"/>
    <property type="molecule type" value="Genomic_DNA"/>
</dbReference>
<keyword evidence="3" id="KW-1185">Reference proteome</keyword>
<accession>A0A5C8PQX1</accession>
<dbReference type="Proteomes" id="UP000321638">
    <property type="component" value="Unassembled WGS sequence"/>
</dbReference>
<dbReference type="InterPro" id="IPR003673">
    <property type="entry name" value="CoA-Trfase_fam_III"/>
</dbReference>